<keyword evidence="1" id="KW-0812">Transmembrane</keyword>
<keyword evidence="1" id="KW-1133">Transmembrane helix</keyword>
<protein>
    <submittedName>
        <fullName evidence="2">Uncharacterized protein</fullName>
    </submittedName>
</protein>
<dbReference type="Proteomes" id="UP001295684">
    <property type="component" value="Unassembled WGS sequence"/>
</dbReference>
<name>A0AAD1XGD2_EUPCR</name>
<sequence length="320" mass="37199">MEKSRTKKFVFGGSAVVLLGFGLYRYKQNSRYAKNKKIFMEVLKRYEVALVKKFIQAREANKFIKENNYGTGNGMQGGQKGDQVANKLFAKQMTLTAKKCLIIACQDKMSIKKFKKLLEIYEDTEPVQSFNSHRNCINLCLKTNRDFKAYFEFPKEITEDKLLEYYQTLNDVCKYMIPELVTSKLSELELQEHSEISQNIFKSLYTTDLKYAVYQKIGFPIIDEEGEEPMVICRPATPVSVSTALMPDLEEEDFGDFELNLDRAFCVYSTKYKDFYAKIIAIQADMINFINKEIKRQVREYDQSTIDVTVDDRNMLSTIL</sequence>
<accession>A0AAD1XGD2</accession>
<dbReference type="AlphaFoldDB" id="A0AAD1XGD2"/>
<evidence type="ECO:0000313" key="3">
    <source>
        <dbReference type="Proteomes" id="UP001295684"/>
    </source>
</evidence>
<organism evidence="2 3">
    <name type="scientific">Euplotes crassus</name>
    <dbReference type="NCBI Taxonomy" id="5936"/>
    <lineage>
        <taxon>Eukaryota</taxon>
        <taxon>Sar</taxon>
        <taxon>Alveolata</taxon>
        <taxon>Ciliophora</taxon>
        <taxon>Intramacronucleata</taxon>
        <taxon>Spirotrichea</taxon>
        <taxon>Hypotrichia</taxon>
        <taxon>Euplotida</taxon>
        <taxon>Euplotidae</taxon>
        <taxon>Moneuplotes</taxon>
    </lineage>
</organism>
<proteinExistence type="predicted"/>
<evidence type="ECO:0000313" key="2">
    <source>
        <dbReference type="EMBL" id="CAI2371412.1"/>
    </source>
</evidence>
<keyword evidence="1" id="KW-0472">Membrane</keyword>
<gene>
    <name evidence="2" type="ORF">ECRASSUSDP1_LOCUS12734</name>
</gene>
<evidence type="ECO:0000256" key="1">
    <source>
        <dbReference type="SAM" id="Phobius"/>
    </source>
</evidence>
<keyword evidence="3" id="KW-1185">Reference proteome</keyword>
<dbReference type="EMBL" id="CAMPGE010012647">
    <property type="protein sequence ID" value="CAI2371412.1"/>
    <property type="molecule type" value="Genomic_DNA"/>
</dbReference>
<reference evidence="2" key="1">
    <citation type="submission" date="2023-07" db="EMBL/GenBank/DDBJ databases">
        <authorList>
            <consortium name="AG Swart"/>
            <person name="Singh M."/>
            <person name="Singh A."/>
            <person name="Seah K."/>
            <person name="Emmerich C."/>
        </authorList>
    </citation>
    <scope>NUCLEOTIDE SEQUENCE</scope>
    <source>
        <strain evidence="2">DP1</strain>
    </source>
</reference>
<feature type="transmembrane region" description="Helical" evidence="1">
    <location>
        <begin position="9"/>
        <end position="26"/>
    </location>
</feature>
<comment type="caution">
    <text evidence="2">The sequence shown here is derived from an EMBL/GenBank/DDBJ whole genome shotgun (WGS) entry which is preliminary data.</text>
</comment>